<dbReference type="RefSeq" id="WP_073047912.1">
    <property type="nucleotide sequence ID" value="NZ_FQZL01000006.1"/>
</dbReference>
<dbReference type="STRING" id="1121476.SAMN02745751_00941"/>
<evidence type="ECO:0000256" key="2">
    <source>
        <dbReference type="ARBA" id="ARBA00022475"/>
    </source>
</evidence>
<evidence type="ECO:0000256" key="7">
    <source>
        <dbReference type="ARBA" id="ARBA00022989"/>
    </source>
</evidence>
<feature type="active site" evidence="9">
    <location>
        <position position="129"/>
    </location>
</feature>
<dbReference type="PROSITE" id="PS00855">
    <property type="entry name" value="SPASE_II"/>
    <property type="match status" value="1"/>
</dbReference>
<gene>
    <name evidence="9" type="primary">lspA</name>
    <name evidence="12" type="ORF">SAMN02745751_00941</name>
</gene>
<comment type="similarity">
    <text evidence="1 9 11">Belongs to the peptidase A8 family.</text>
</comment>
<keyword evidence="4 9" id="KW-0812">Transmembrane</keyword>
<keyword evidence="3 9" id="KW-0645">Protease</keyword>
<organism evidence="12 13">
    <name type="scientific">Dethiosulfatibacter aminovorans DSM 17477</name>
    <dbReference type="NCBI Taxonomy" id="1121476"/>
    <lineage>
        <taxon>Bacteria</taxon>
        <taxon>Bacillati</taxon>
        <taxon>Bacillota</taxon>
        <taxon>Tissierellia</taxon>
        <taxon>Dethiosulfatibacter</taxon>
    </lineage>
</organism>
<keyword evidence="7 9" id="KW-1133">Transmembrane helix</keyword>
<dbReference type="EMBL" id="FQZL01000006">
    <property type="protein sequence ID" value="SHI73382.1"/>
    <property type="molecule type" value="Genomic_DNA"/>
</dbReference>
<dbReference type="GO" id="GO:0004190">
    <property type="term" value="F:aspartic-type endopeptidase activity"/>
    <property type="evidence" value="ECO:0007669"/>
    <property type="project" value="UniProtKB-UniRule"/>
</dbReference>
<proteinExistence type="inferred from homology"/>
<comment type="caution">
    <text evidence="9">Lacks conserved residue(s) required for the propagation of feature annotation.</text>
</comment>
<keyword evidence="6 9" id="KW-0378">Hydrolase</keyword>
<dbReference type="EC" id="3.4.23.36" evidence="9"/>
<evidence type="ECO:0000256" key="6">
    <source>
        <dbReference type="ARBA" id="ARBA00022801"/>
    </source>
</evidence>
<dbReference type="InterPro" id="IPR001872">
    <property type="entry name" value="Peptidase_A8"/>
</dbReference>
<feature type="transmembrane region" description="Helical" evidence="9">
    <location>
        <begin position="83"/>
        <end position="100"/>
    </location>
</feature>
<reference evidence="12 13" key="1">
    <citation type="submission" date="2016-11" db="EMBL/GenBank/DDBJ databases">
        <authorList>
            <person name="Jaros S."/>
            <person name="Januszkiewicz K."/>
            <person name="Wedrychowicz H."/>
        </authorList>
    </citation>
    <scope>NUCLEOTIDE SEQUENCE [LARGE SCALE GENOMIC DNA]</scope>
    <source>
        <strain evidence="12 13">DSM 17477</strain>
    </source>
</reference>
<feature type="transmembrane region" description="Helical" evidence="9">
    <location>
        <begin position="57"/>
        <end position="76"/>
    </location>
</feature>
<dbReference type="Pfam" id="PF01252">
    <property type="entry name" value="Peptidase_A8"/>
    <property type="match status" value="1"/>
</dbReference>
<evidence type="ECO:0000313" key="13">
    <source>
        <dbReference type="Proteomes" id="UP000184052"/>
    </source>
</evidence>
<evidence type="ECO:0000313" key="12">
    <source>
        <dbReference type="EMBL" id="SHI73382.1"/>
    </source>
</evidence>
<dbReference type="GO" id="GO:0006508">
    <property type="term" value="P:proteolysis"/>
    <property type="evidence" value="ECO:0007669"/>
    <property type="project" value="UniProtKB-KW"/>
</dbReference>
<feature type="transmembrane region" description="Helical" evidence="9">
    <location>
        <begin position="124"/>
        <end position="145"/>
    </location>
</feature>
<keyword evidence="5 9" id="KW-0064">Aspartyl protease</keyword>
<keyword evidence="2 9" id="KW-1003">Cell membrane</keyword>
<dbReference type="PRINTS" id="PR00781">
    <property type="entry name" value="LIPOSIGPTASE"/>
</dbReference>
<comment type="function">
    <text evidence="9 10">This protein specifically catalyzes the removal of signal peptides from prolipoproteins.</text>
</comment>
<dbReference type="PANTHER" id="PTHR33695:SF1">
    <property type="entry name" value="LIPOPROTEIN SIGNAL PEPTIDASE"/>
    <property type="match status" value="1"/>
</dbReference>
<evidence type="ECO:0000256" key="9">
    <source>
        <dbReference type="HAMAP-Rule" id="MF_00161"/>
    </source>
</evidence>
<comment type="catalytic activity">
    <reaction evidence="9 10">
        <text>Release of signal peptides from bacterial membrane prolipoproteins. Hydrolyzes -Xaa-Yaa-Zaa-|-(S,diacylglyceryl)Cys-, in which Xaa is hydrophobic (preferably Leu), and Yaa (Ala or Ser) and Zaa (Gly or Ala) have small, neutral side chains.</text>
        <dbReference type="EC" id="3.4.23.36"/>
    </reaction>
</comment>
<dbReference type="PANTHER" id="PTHR33695">
    <property type="entry name" value="LIPOPROTEIN SIGNAL PEPTIDASE"/>
    <property type="match status" value="1"/>
</dbReference>
<evidence type="ECO:0000256" key="5">
    <source>
        <dbReference type="ARBA" id="ARBA00022750"/>
    </source>
</evidence>
<dbReference type="AlphaFoldDB" id="A0A1M6DJL6"/>
<comment type="subcellular location">
    <subcellularLocation>
        <location evidence="9">Cell membrane</location>
        <topology evidence="9">Multi-pass membrane protein</topology>
    </subcellularLocation>
</comment>
<evidence type="ECO:0000256" key="3">
    <source>
        <dbReference type="ARBA" id="ARBA00022670"/>
    </source>
</evidence>
<dbReference type="OrthoDB" id="9810259at2"/>
<feature type="active site" evidence="9">
    <location>
        <position position="110"/>
    </location>
</feature>
<evidence type="ECO:0000256" key="8">
    <source>
        <dbReference type="ARBA" id="ARBA00023136"/>
    </source>
</evidence>
<evidence type="ECO:0000256" key="4">
    <source>
        <dbReference type="ARBA" id="ARBA00022692"/>
    </source>
</evidence>
<dbReference type="HAMAP" id="MF_00161">
    <property type="entry name" value="LspA"/>
    <property type="match status" value="1"/>
</dbReference>
<dbReference type="GO" id="GO:0005886">
    <property type="term" value="C:plasma membrane"/>
    <property type="evidence" value="ECO:0007669"/>
    <property type="project" value="UniProtKB-SubCell"/>
</dbReference>
<dbReference type="UniPathway" id="UPA00665"/>
<protein>
    <recommendedName>
        <fullName evidence="9">Lipoprotein signal peptidase</fullName>
        <ecNumber evidence="9">3.4.23.36</ecNumber>
    </recommendedName>
    <alternativeName>
        <fullName evidence="9">Prolipoprotein signal peptidase</fullName>
    </alternativeName>
    <alternativeName>
        <fullName evidence="9">Signal peptidase II</fullName>
        <shortName evidence="9">SPase II</shortName>
    </alternativeName>
</protein>
<dbReference type="NCBIfam" id="TIGR00077">
    <property type="entry name" value="lspA"/>
    <property type="match status" value="1"/>
</dbReference>
<keyword evidence="8 9" id="KW-0472">Membrane</keyword>
<accession>A0A1M6DJL6</accession>
<dbReference type="Proteomes" id="UP000184052">
    <property type="component" value="Unassembled WGS sequence"/>
</dbReference>
<name>A0A1M6DJL6_9FIRM</name>
<evidence type="ECO:0000256" key="11">
    <source>
        <dbReference type="RuleBase" id="RU004181"/>
    </source>
</evidence>
<sequence length="153" mass="17532">MHIIIVLLLASIDQISKYFVLELLKFSNAVVLIDNFLRLNYVENRGAAFGILQNQQLFFIVITLMVVLAVVVYRIRYKGFNKVANFALDLIIAGALGNLVDRVRLNYVVDFIDVNFWGYYDFPVFNFADICVVVGTLLLALLIILDKYEMDKI</sequence>
<comment type="pathway">
    <text evidence="9">Protein modification; lipoprotein biosynthesis (signal peptide cleavage).</text>
</comment>
<evidence type="ECO:0000256" key="10">
    <source>
        <dbReference type="RuleBase" id="RU000594"/>
    </source>
</evidence>
<evidence type="ECO:0000256" key="1">
    <source>
        <dbReference type="ARBA" id="ARBA00006139"/>
    </source>
</evidence>
<keyword evidence="13" id="KW-1185">Reference proteome</keyword>